<dbReference type="Pfam" id="PF00092">
    <property type="entry name" value="VWA"/>
    <property type="match status" value="1"/>
</dbReference>
<gene>
    <name evidence="3" type="ORF">CHS0354_025158</name>
</gene>
<feature type="chain" id="PRO_5041987299" description="VWFA domain-containing protein" evidence="1">
    <location>
        <begin position="17"/>
        <end position="412"/>
    </location>
</feature>
<name>A0AAE0VJQ5_9BIVA</name>
<dbReference type="PANTHER" id="PTHR24020:SF20">
    <property type="entry name" value="PH DOMAIN-CONTAINING PROTEIN"/>
    <property type="match status" value="1"/>
</dbReference>
<dbReference type="Proteomes" id="UP001195483">
    <property type="component" value="Unassembled WGS sequence"/>
</dbReference>
<evidence type="ECO:0000256" key="1">
    <source>
        <dbReference type="SAM" id="SignalP"/>
    </source>
</evidence>
<dbReference type="SUPFAM" id="SSF53300">
    <property type="entry name" value="vWA-like"/>
    <property type="match status" value="2"/>
</dbReference>
<dbReference type="Gene3D" id="3.40.50.410">
    <property type="entry name" value="von Willebrand factor, type A domain"/>
    <property type="match status" value="2"/>
</dbReference>
<reference evidence="3" key="3">
    <citation type="submission" date="2023-05" db="EMBL/GenBank/DDBJ databases">
        <authorList>
            <person name="Smith C.H."/>
        </authorList>
    </citation>
    <scope>NUCLEOTIDE SEQUENCE</scope>
    <source>
        <strain evidence="3">CHS0354</strain>
        <tissue evidence="3">Mantle</tissue>
    </source>
</reference>
<feature type="domain" description="VWFA" evidence="2">
    <location>
        <begin position="26"/>
        <end position="200"/>
    </location>
</feature>
<organism evidence="3 4">
    <name type="scientific">Potamilus streckersoni</name>
    <dbReference type="NCBI Taxonomy" id="2493646"/>
    <lineage>
        <taxon>Eukaryota</taxon>
        <taxon>Metazoa</taxon>
        <taxon>Spiralia</taxon>
        <taxon>Lophotrochozoa</taxon>
        <taxon>Mollusca</taxon>
        <taxon>Bivalvia</taxon>
        <taxon>Autobranchia</taxon>
        <taxon>Heteroconchia</taxon>
        <taxon>Palaeoheterodonta</taxon>
        <taxon>Unionida</taxon>
        <taxon>Unionoidea</taxon>
        <taxon>Unionidae</taxon>
        <taxon>Ambleminae</taxon>
        <taxon>Lampsilini</taxon>
        <taxon>Potamilus</taxon>
    </lineage>
</organism>
<comment type="caution">
    <text evidence="3">The sequence shown here is derived from an EMBL/GenBank/DDBJ whole genome shotgun (WGS) entry which is preliminary data.</text>
</comment>
<dbReference type="InterPro" id="IPR036465">
    <property type="entry name" value="vWFA_dom_sf"/>
</dbReference>
<evidence type="ECO:0000313" key="4">
    <source>
        <dbReference type="Proteomes" id="UP001195483"/>
    </source>
</evidence>
<accession>A0AAE0VJQ5</accession>
<reference evidence="3" key="2">
    <citation type="journal article" date="2021" name="Genome Biol. Evol.">
        <title>Developing a high-quality reference genome for a parasitic bivalve with doubly uniparental inheritance (Bivalvia: Unionida).</title>
        <authorList>
            <person name="Smith C.H."/>
        </authorList>
    </citation>
    <scope>NUCLEOTIDE SEQUENCE</scope>
    <source>
        <strain evidence="3">CHS0354</strain>
        <tissue evidence="3">Mantle</tissue>
    </source>
</reference>
<dbReference type="EMBL" id="JAEAOA010001501">
    <property type="protein sequence ID" value="KAK3580813.1"/>
    <property type="molecule type" value="Genomic_DNA"/>
</dbReference>
<proteinExistence type="predicted"/>
<dbReference type="PROSITE" id="PS50234">
    <property type="entry name" value="VWFA"/>
    <property type="match status" value="1"/>
</dbReference>
<dbReference type="Pfam" id="PF13768">
    <property type="entry name" value="VWA_3"/>
    <property type="match status" value="1"/>
</dbReference>
<evidence type="ECO:0000259" key="2">
    <source>
        <dbReference type="PROSITE" id="PS50234"/>
    </source>
</evidence>
<dbReference type="PRINTS" id="PR00453">
    <property type="entry name" value="VWFADOMAIN"/>
</dbReference>
<keyword evidence="4" id="KW-1185">Reference proteome</keyword>
<dbReference type="PANTHER" id="PTHR24020">
    <property type="entry name" value="COLLAGEN ALPHA"/>
    <property type="match status" value="1"/>
</dbReference>
<protein>
    <recommendedName>
        <fullName evidence="2">VWFA domain-containing protein</fullName>
    </recommendedName>
</protein>
<dbReference type="InterPro" id="IPR050525">
    <property type="entry name" value="ECM_Assembly_Org"/>
</dbReference>
<keyword evidence="1" id="KW-0732">Signal</keyword>
<evidence type="ECO:0000313" key="3">
    <source>
        <dbReference type="EMBL" id="KAK3580813.1"/>
    </source>
</evidence>
<reference evidence="3" key="1">
    <citation type="journal article" date="2021" name="Genome Biol. Evol.">
        <title>A High-Quality Reference Genome for a Parasitic Bivalve with Doubly Uniparental Inheritance (Bivalvia: Unionida).</title>
        <authorList>
            <person name="Smith C.H."/>
        </authorList>
    </citation>
    <scope>NUCLEOTIDE SEQUENCE</scope>
    <source>
        <strain evidence="3">CHS0354</strain>
    </source>
</reference>
<feature type="signal peptide" evidence="1">
    <location>
        <begin position="1"/>
        <end position="16"/>
    </location>
</feature>
<dbReference type="AlphaFoldDB" id="A0AAE0VJQ5"/>
<sequence length="412" mass="45467">MFIICVVVSIFGLCRGSDLCGGRPAEIFFALDSSGSISLFNYQKELEFTQDVTSMFEIADDKIRVGLITFSDTVYPQFGLRDSDSKKAILDAIRNTKYNGGGTNTAEALTYLREKGLSRGKTREGISRVAIVITDGQSQNMTATFNEAEKVHDDGIIVFVVGIGSQVDMSELSVIANKPTKKFLFTIDDFDALPSIRELLAIEACKVEPATPKPVILSDEEVAEQELRLYKKCSPKRSIDVAFAVDSAGIGVSNTKIITRSITNLTDQLDLSTGRIAIATVSSGCSAGSFSDEWSSDPNIIKKNLVDFQVPRFSEIMRDMRWRLGNGRSDASRIGIIFMYDRLSDAEMQKSLLEMRRAKFQKITIFVIGIGKHVDSKQAEGLVTEMGQFLEVSGFNNLNDIEAQILLQLCTF</sequence>
<dbReference type="SMART" id="SM00327">
    <property type="entry name" value="VWA"/>
    <property type="match status" value="2"/>
</dbReference>
<dbReference type="CDD" id="cd01450">
    <property type="entry name" value="vWFA_subfamily_ECM"/>
    <property type="match status" value="1"/>
</dbReference>
<dbReference type="InterPro" id="IPR002035">
    <property type="entry name" value="VWF_A"/>
</dbReference>